<keyword evidence="1" id="KW-0472">Membrane</keyword>
<reference evidence="2 3" key="1">
    <citation type="journal article" date="2019" name="Int. J. Syst. Evol. Microbiol.">
        <title>The Global Catalogue of Microorganisms (GCM) 10K type strain sequencing project: providing services to taxonomists for standard genome sequencing and annotation.</title>
        <authorList>
            <consortium name="The Broad Institute Genomics Platform"/>
            <consortium name="The Broad Institute Genome Sequencing Center for Infectious Disease"/>
            <person name="Wu L."/>
            <person name="Ma J."/>
        </authorList>
    </citation>
    <scope>NUCLEOTIDE SEQUENCE [LARGE SCALE GENOMIC DNA]</scope>
    <source>
        <strain evidence="2 3">JCM 13250</strain>
    </source>
</reference>
<evidence type="ECO:0000313" key="3">
    <source>
        <dbReference type="Proteomes" id="UP001500218"/>
    </source>
</evidence>
<evidence type="ECO:0000313" key="2">
    <source>
        <dbReference type="EMBL" id="GAA1783362.1"/>
    </source>
</evidence>
<organism evidence="2 3">
    <name type="scientific">Luedemannella flava</name>
    <dbReference type="NCBI Taxonomy" id="349316"/>
    <lineage>
        <taxon>Bacteria</taxon>
        <taxon>Bacillati</taxon>
        <taxon>Actinomycetota</taxon>
        <taxon>Actinomycetes</taxon>
        <taxon>Micromonosporales</taxon>
        <taxon>Micromonosporaceae</taxon>
        <taxon>Luedemannella</taxon>
    </lineage>
</organism>
<gene>
    <name evidence="2" type="ORF">GCM10009682_01760</name>
</gene>
<keyword evidence="1" id="KW-1133">Transmembrane helix</keyword>
<keyword evidence="1" id="KW-0812">Transmembrane</keyword>
<feature type="transmembrane region" description="Helical" evidence="1">
    <location>
        <begin position="61"/>
        <end position="82"/>
    </location>
</feature>
<evidence type="ECO:0000256" key="1">
    <source>
        <dbReference type="SAM" id="Phobius"/>
    </source>
</evidence>
<comment type="caution">
    <text evidence="2">The sequence shown here is derived from an EMBL/GenBank/DDBJ whole genome shotgun (WGS) entry which is preliminary data.</text>
</comment>
<keyword evidence="3" id="KW-1185">Reference proteome</keyword>
<proteinExistence type="predicted"/>
<sequence length="175" mass="17916">MAVTLAAYSGLMYPFAPAYGLSTRAVLGAPTEALAVGVADVVADAVVLGAVVAGADVVGGFDVAAAVVAGALVAAAVVAGVLPPHVMPLTENAVGTALALPQLPVKPRSVMDPPEATDPLYETLETVTFAPLCDHVPPQPWVTVWPLAKANFRVHEVHGSPVFFKVTAPWNPPDH</sequence>
<name>A0ABN2LCH8_9ACTN</name>
<dbReference type="EMBL" id="BAAALT010000003">
    <property type="protein sequence ID" value="GAA1783362.1"/>
    <property type="molecule type" value="Genomic_DNA"/>
</dbReference>
<protein>
    <submittedName>
        <fullName evidence="2">Uncharacterized protein</fullName>
    </submittedName>
</protein>
<feature type="transmembrane region" description="Helical" evidence="1">
    <location>
        <begin position="6"/>
        <end position="27"/>
    </location>
</feature>
<dbReference type="Proteomes" id="UP001500218">
    <property type="component" value="Unassembled WGS sequence"/>
</dbReference>
<feature type="transmembrane region" description="Helical" evidence="1">
    <location>
        <begin position="34"/>
        <end position="55"/>
    </location>
</feature>
<accession>A0ABN2LCH8</accession>